<feature type="transmembrane region" description="Helical" evidence="8">
    <location>
        <begin position="295"/>
        <end position="316"/>
    </location>
</feature>
<keyword evidence="4" id="KW-1003">Cell membrane</keyword>
<feature type="domain" description="ABC transmembrane type-1" evidence="9">
    <location>
        <begin position="110"/>
        <end position="316"/>
    </location>
</feature>
<dbReference type="Pfam" id="PF00528">
    <property type="entry name" value="BPD_transp_1"/>
    <property type="match status" value="1"/>
</dbReference>
<evidence type="ECO:0000256" key="2">
    <source>
        <dbReference type="ARBA" id="ARBA00007069"/>
    </source>
</evidence>
<keyword evidence="11" id="KW-1185">Reference proteome</keyword>
<dbReference type="PROSITE" id="PS50928">
    <property type="entry name" value="ABC_TM1"/>
    <property type="match status" value="1"/>
</dbReference>
<dbReference type="RefSeq" id="WP_390327585.1">
    <property type="nucleotide sequence ID" value="NZ_JBHRTP010000090.1"/>
</dbReference>
<feature type="transmembrane region" description="Helical" evidence="8">
    <location>
        <begin position="146"/>
        <end position="165"/>
    </location>
</feature>
<dbReference type="Gene3D" id="1.10.3720.10">
    <property type="entry name" value="MetI-like"/>
    <property type="match status" value="1"/>
</dbReference>
<evidence type="ECO:0000256" key="8">
    <source>
        <dbReference type="RuleBase" id="RU363032"/>
    </source>
</evidence>
<evidence type="ECO:0000256" key="4">
    <source>
        <dbReference type="ARBA" id="ARBA00022475"/>
    </source>
</evidence>
<evidence type="ECO:0000313" key="10">
    <source>
        <dbReference type="EMBL" id="MFC3110809.1"/>
    </source>
</evidence>
<name>A0ABV7F705_9BURK</name>
<dbReference type="SUPFAM" id="SSF161098">
    <property type="entry name" value="MetI-like"/>
    <property type="match status" value="1"/>
</dbReference>
<sequence length="329" mass="37055">MKKFLTRHALQHAAKGFVTLPETGVSWGVSRYSPLRWLTGRRFVIGVPYVWLLICFLVPFLIVLKISMAEMETANPFGTLVSYVDGFVTLKIKITNYLFIIQDDLYSLTYLSSLKYAAITTIFCLTIGYPFAYFMARAKATIRPTLMMLVMLPFWTSFLLRIYAWKGILANNGLLNHFLISVGLIDAPLHMMNTSFSLIIGMVYAYLPFMILPLYANLVKMDVRFLEAAADLGATPWQTFWRITVPLSKSGVIAGSMLVFIPCVGEYVIPELLGGPETLMIGHVLWDEFFTNNDWPMASAVTVMVILLILVPMGIFNKYQAQQHAGGRA</sequence>
<evidence type="ECO:0000313" key="11">
    <source>
        <dbReference type="Proteomes" id="UP001595530"/>
    </source>
</evidence>
<keyword evidence="6 8" id="KW-1133">Transmembrane helix</keyword>
<evidence type="ECO:0000256" key="6">
    <source>
        <dbReference type="ARBA" id="ARBA00022989"/>
    </source>
</evidence>
<comment type="similarity">
    <text evidence="2">Belongs to the binding-protein-dependent transport system permease family. CysTW subfamily.</text>
</comment>
<dbReference type="PANTHER" id="PTHR42929">
    <property type="entry name" value="INNER MEMBRANE ABC TRANSPORTER PERMEASE PROTEIN YDCU-RELATED-RELATED"/>
    <property type="match status" value="1"/>
</dbReference>
<keyword evidence="3 8" id="KW-0813">Transport</keyword>
<protein>
    <submittedName>
        <fullName evidence="10">ABC transporter permease subunit</fullName>
    </submittedName>
</protein>
<dbReference type="InterPro" id="IPR000515">
    <property type="entry name" value="MetI-like"/>
</dbReference>
<comment type="subcellular location">
    <subcellularLocation>
        <location evidence="1 8">Cell membrane</location>
        <topology evidence="1 8">Multi-pass membrane protein</topology>
    </subcellularLocation>
</comment>
<keyword evidence="7 8" id="KW-0472">Membrane</keyword>
<evidence type="ECO:0000259" key="9">
    <source>
        <dbReference type="PROSITE" id="PS50928"/>
    </source>
</evidence>
<dbReference type="EMBL" id="JBHRTP010000090">
    <property type="protein sequence ID" value="MFC3110809.1"/>
    <property type="molecule type" value="Genomic_DNA"/>
</dbReference>
<feature type="transmembrane region" description="Helical" evidence="8">
    <location>
        <begin position="116"/>
        <end position="134"/>
    </location>
</feature>
<evidence type="ECO:0000256" key="7">
    <source>
        <dbReference type="ARBA" id="ARBA00023136"/>
    </source>
</evidence>
<feature type="transmembrane region" description="Helical" evidence="8">
    <location>
        <begin position="196"/>
        <end position="216"/>
    </location>
</feature>
<evidence type="ECO:0000256" key="5">
    <source>
        <dbReference type="ARBA" id="ARBA00022692"/>
    </source>
</evidence>
<dbReference type="InterPro" id="IPR035906">
    <property type="entry name" value="MetI-like_sf"/>
</dbReference>
<dbReference type="CDD" id="cd06261">
    <property type="entry name" value="TM_PBP2"/>
    <property type="match status" value="1"/>
</dbReference>
<keyword evidence="5 8" id="KW-0812">Transmembrane</keyword>
<dbReference type="Proteomes" id="UP001595530">
    <property type="component" value="Unassembled WGS sequence"/>
</dbReference>
<reference evidence="11" key="1">
    <citation type="journal article" date="2019" name="Int. J. Syst. Evol. Microbiol.">
        <title>The Global Catalogue of Microorganisms (GCM) 10K type strain sequencing project: providing services to taxonomists for standard genome sequencing and annotation.</title>
        <authorList>
            <consortium name="The Broad Institute Genomics Platform"/>
            <consortium name="The Broad Institute Genome Sequencing Center for Infectious Disease"/>
            <person name="Wu L."/>
            <person name="Ma J."/>
        </authorList>
    </citation>
    <scope>NUCLEOTIDE SEQUENCE [LARGE SCALE GENOMIC DNA]</scope>
    <source>
        <strain evidence="11">KCTC 42986</strain>
    </source>
</reference>
<proteinExistence type="inferred from homology"/>
<feature type="transmembrane region" description="Helical" evidence="8">
    <location>
        <begin position="43"/>
        <end position="64"/>
    </location>
</feature>
<gene>
    <name evidence="10" type="ORF">ACFOFO_23120</name>
</gene>
<feature type="transmembrane region" description="Helical" evidence="8">
    <location>
        <begin position="251"/>
        <end position="269"/>
    </location>
</feature>
<comment type="caution">
    <text evidence="10">The sequence shown here is derived from an EMBL/GenBank/DDBJ whole genome shotgun (WGS) entry which is preliminary data.</text>
</comment>
<dbReference type="PANTHER" id="PTHR42929:SF3">
    <property type="entry name" value="PUTRESCINE TRANSPORT SYSTEM PERMEASE PROTEIN POTH"/>
    <property type="match status" value="1"/>
</dbReference>
<accession>A0ABV7F705</accession>
<evidence type="ECO:0000256" key="1">
    <source>
        <dbReference type="ARBA" id="ARBA00004651"/>
    </source>
</evidence>
<evidence type="ECO:0000256" key="3">
    <source>
        <dbReference type="ARBA" id="ARBA00022448"/>
    </source>
</evidence>
<organism evidence="10 11">
    <name type="scientific">Undibacterium arcticum</name>
    <dbReference type="NCBI Taxonomy" id="1762892"/>
    <lineage>
        <taxon>Bacteria</taxon>
        <taxon>Pseudomonadati</taxon>
        <taxon>Pseudomonadota</taxon>
        <taxon>Betaproteobacteria</taxon>
        <taxon>Burkholderiales</taxon>
        <taxon>Oxalobacteraceae</taxon>
        <taxon>Undibacterium</taxon>
    </lineage>
</organism>